<dbReference type="Pfam" id="PF00439">
    <property type="entry name" value="Bromodomain"/>
    <property type="match status" value="1"/>
</dbReference>
<dbReference type="SMART" id="SM00297">
    <property type="entry name" value="BROMO"/>
    <property type="match status" value="1"/>
</dbReference>
<feature type="compositionally biased region" description="Low complexity" evidence="3">
    <location>
        <begin position="356"/>
        <end position="373"/>
    </location>
</feature>
<dbReference type="PRINTS" id="PR00503">
    <property type="entry name" value="BROMODOMAIN"/>
</dbReference>
<feature type="region of interest" description="Disordered" evidence="3">
    <location>
        <begin position="268"/>
        <end position="287"/>
    </location>
</feature>
<feature type="compositionally biased region" description="Basic and acidic residues" evidence="3">
    <location>
        <begin position="268"/>
        <end position="278"/>
    </location>
</feature>
<accession>A0A7S0ZG98</accession>
<dbReference type="PROSITE" id="PS50014">
    <property type="entry name" value="BROMODOMAIN_2"/>
    <property type="match status" value="1"/>
</dbReference>
<sequence>MEVDQSNIRASGSTRSNRTATRNSLQDDVQRQVELLDAERAKILQELAEIDTGKSLQESTSMSLLPSVVEIDHNGTKSTVSQPHLTKSSTKDLTSVLLDSVTPSKTLNQLLLDVDKQVREAKAYADPAAAAAHGIIKVVRVIKGQSAPKSAKLLCKVSGTGVDFTVPVAAPDYTAVVSNPICLNEMREKMKQEMYSSSKEYVDDMKLLLANTRKYNRGAEVDWICQHAELLLEAALECIEVLKPYLEAAEAREKDIIRVTPVKADKESNSVSKDESKMAHRTSSRIARASNSSKVEIELPAVDSHVLVFSEESKVWRRARVMKFSRDKKQAQVLLEDHSTEWVLMDSSNWKSIAAPQLPSSPSYTPSSTLAPSGTPKRRRISDHLAGGATNSTKDARALGSDVNDVVLNRIEDTRLGILEELRFSVDHLQRSILQNGGNSENAMVLEQNIDEIVNRAVDKVESRFRNIVENMKHEMNSSLERICEEIVTKTSHVVAERMELVLGKRLSSSFDGIHGEKEKENETGMIIESPET</sequence>
<evidence type="ECO:0000256" key="2">
    <source>
        <dbReference type="PROSITE-ProRule" id="PRU00035"/>
    </source>
</evidence>
<evidence type="ECO:0000256" key="3">
    <source>
        <dbReference type="SAM" id="MobiDB-lite"/>
    </source>
</evidence>
<keyword evidence="1 2" id="KW-0103">Bromodomain</keyword>
<dbReference type="AlphaFoldDB" id="A0A7S0ZG98"/>
<gene>
    <name evidence="5" type="ORF">TOLI1172_LOCUS5269</name>
</gene>
<dbReference type="EMBL" id="HBFP01007331">
    <property type="protein sequence ID" value="CAD8820875.1"/>
    <property type="molecule type" value="Transcribed_RNA"/>
</dbReference>
<organism evidence="5">
    <name type="scientific">Timspurckia oligopyrenoides</name>
    <dbReference type="NCBI Taxonomy" id="708627"/>
    <lineage>
        <taxon>Eukaryota</taxon>
        <taxon>Rhodophyta</taxon>
        <taxon>Bangiophyceae</taxon>
        <taxon>Porphyridiales</taxon>
        <taxon>Porphyridiaceae</taxon>
        <taxon>Timspurckia</taxon>
    </lineage>
</organism>
<proteinExistence type="predicted"/>
<dbReference type="InterPro" id="IPR036427">
    <property type="entry name" value="Bromodomain-like_sf"/>
</dbReference>
<feature type="domain" description="Bromo" evidence="4">
    <location>
        <begin position="171"/>
        <end position="223"/>
    </location>
</feature>
<feature type="region of interest" description="Disordered" evidence="3">
    <location>
        <begin position="356"/>
        <end position="380"/>
    </location>
</feature>
<evidence type="ECO:0000313" key="5">
    <source>
        <dbReference type="EMBL" id="CAD8820875.1"/>
    </source>
</evidence>
<protein>
    <recommendedName>
        <fullName evidence="4">Bromo domain-containing protein</fullName>
    </recommendedName>
</protein>
<feature type="region of interest" description="Disordered" evidence="3">
    <location>
        <begin position="1"/>
        <end position="26"/>
    </location>
</feature>
<dbReference type="SUPFAM" id="SSF47370">
    <property type="entry name" value="Bromodomain"/>
    <property type="match status" value="1"/>
</dbReference>
<name>A0A7S0ZG98_9RHOD</name>
<reference evidence="5" key="1">
    <citation type="submission" date="2021-01" db="EMBL/GenBank/DDBJ databases">
        <authorList>
            <person name="Corre E."/>
            <person name="Pelletier E."/>
            <person name="Niang G."/>
            <person name="Scheremetjew M."/>
            <person name="Finn R."/>
            <person name="Kale V."/>
            <person name="Holt S."/>
            <person name="Cochrane G."/>
            <person name="Meng A."/>
            <person name="Brown T."/>
            <person name="Cohen L."/>
        </authorList>
    </citation>
    <scope>NUCLEOTIDE SEQUENCE</scope>
    <source>
        <strain evidence="5">CCMP3278</strain>
    </source>
</reference>
<dbReference type="CDD" id="cd20379">
    <property type="entry name" value="Tudor_dTUD-like"/>
    <property type="match status" value="1"/>
</dbReference>
<dbReference type="InterPro" id="IPR001487">
    <property type="entry name" value="Bromodomain"/>
</dbReference>
<dbReference type="CDD" id="cd04369">
    <property type="entry name" value="Bromodomain"/>
    <property type="match status" value="1"/>
</dbReference>
<evidence type="ECO:0000259" key="4">
    <source>
        <dbReference type="PROSITE" id="PS50014"/>
    </source>
</evidence>
<dbReference type="Gene3D" id="1.20.920.10">
    <property type="entry name" value="Bromodomain-like"/>
    <property type="match status" value="1"/>
</dbReference>
<evidence type="ECO:0000256" key="1">
    <source>
        <dbReference type="ARBA" id="ARBA00023117"/>
    </source>
</evidence>